<gene>
    <name evidence="1" type="ORF">GSTUM_00010073001</name>
</gene>
<name>D5GL88_TUBMM</name>
<sequence>MYSSTWKTYQTNKI</sequence>
<dbReference type="Proteomes" id="UP000006911">
    <property type="component" value="Unassembled WGS sequence"/>
</dbReference>
<dbReference type="HOGENOM" id="CLU_3435096_0_0_1"/>
<reference evidence="1 2" key="1">
    <citation type="journal article" date="2010" name="Nature">
        <title>Perigord black truffle genome uncovers evolutionary origins and mechanisms of symbiosis.</title>
        <authorList>
            <person name="Martin F."/>
            <person name="Kohler A."/>
            <person name="Murat C."/>
            <person name="Balestrini R."/>
            <person name="Coutinho P.M."/>
            <person name="Jaillon O."/>
            <person name="Montanini B."/>
            <person name="Morin E."/>
            <person name="Noel B."/>
            <person name="Percudani R."/>
            <person name="Porcel B."/>
            <person name="Rubini A."/>
            <person name="Amicucci A."/>
            <person name="Amselem J."/>
            <person name="Anthouard V."/>
            <person name="Arcioni S."/>
            <person name="Artiguenave F."/>
            <person name="Aury J.M."/>
            <person name="Ballario P."/>
            <person name="Bolchi A."/>
            <person name="Brenna A."/>
            <person name="Brun A."/>
            <person name="Buee M."/>
            <person name="Cantarel B."/>
            <person name="Chevalier G."/>
            <person name="Couloux A."/>
            <person name="Da Silva C."/>
            <person name="Denoeud F."/>
            <person name="Duplessis S."/>
            <person name="Ghignone S."/>
            <person name="Hilselberger B."/>
            <person name="Iotti M."/>
            <person name="Marcais B."/>
            <person name="Mello A."/>
            <person name="Miranda M."/>
            <person name="Pacioni G."/>
            <person name="Quesneville H."/>
            <person name="Riccioni C."/>
            <person name="Ruotolo R."/>
            <person name="Splivallo R."/>
            <person name="Stocchi V."/>
            <person name="Tisserant E."/>
            <person name="Viscomi A.R."/>
            <person name="Zambonelli A."/>
            <person name="Zampieri E."/>
            <person name="Henrissat B."/>
            <person name="Lebrun M.H."/>
            <person name="Paolocci F."/>
            <person name="Bonfante P."/>
            <person name="Ottonello S."/>
            <person name="Wincker P."/>
        </authorList>
    </citation>
    <scope>NUCLEOTIDE SEQUENCE [LARGE SCALE GENOMIC DNA]</scope>
    <source>
        <strain evidence="1 2">Mel28</strain>
    </source>
</reference>
<dbReference type="InParanoid" id="D5GL88"/>
<evidence type="ECO:0000313" key="1">
    <source>
        <dbReference type="EMBL" id="CAZ85281.1"/>
    </source>
</evidence>
<evidence type="ECO:0000313" key="2">
    <source>
        <dbReference type="Proteomes" id="UP000006911"/>
    </source>
</evidence>
<keyword evidence="2" id="KW-1185">Reference proteome</keyword>
<protein>
    <submittedName>
        <fullName evidence="1">(Perigord truffle) hypothetical protein</fullName>
    </submittedName>
</protein>
<dbReference type="KEGG" id="tml:GSTUM_00010073001"/>
<dbReference type="EMBL" id="FN430347">
    <property type="protein sequence ID" value="CAZ85281.1"/>
    <property type="molecule type" value="Genomic_DNA"/>
</dbReference>
<organism evidence="1 2">
    <name type="scientific">Tuber melanosporum (strain Mel28)</name>
    <name type="common">Perigord black truffle</name>
    <dbReference type="NCBI Taxonomy" id="656061"/>
    <lineage>
        <taxon>Eukaryota</taxon>
        <taxon>Fungi</taxon>
        <taxon>Dikarya</taxon>
        <taxon>Ascomycota</taxon>
        <taxon>Pezizomycotina</taxon>
        <taxon>Pezizomycetes</taxon>
        <taxon>Pezizales</taxon>
        <taxon>Tuberaceae</taxon>
        <taxon>Tuber</taxon>
    </lineage>
</organism>
<proteinExistence type="predicted"/>
<accession>D5GL88</accession>